<evidence type="ECO:0000313" key="6">
    <source>
        <dbReference type="EMBL" id="SLN34458.1"/>
    </source>
</evidence>
<dbReference type="InterPro" id="IPR044527">
    <property type="entry name" value="NrtA/CpmA_ABC-bd_dom"/>
</dbReference>
<dbReference type="Pfam" id="PF13379">
    <property type="entry name" value="NMT1_2"/>
    <property type="match status" value="1"/>
</dbReference>
<dbReference type="CDD" id="cd13553">
    <property type="entry name" value="PBP2_NrtA_CpmA_like"/>
    <property type="match status" value="1"/>
</dbReference>
<keyword evidence="5" id="KW-0472">Membrane</keyword>
<evidence type="ECO:0000256" key="4">
    <source>
        <dbReference type="ARBA" id="ARBA00022519"/>
    </source>
</evidence>
<evidence type="ECO:0000256" key="3">
    <source>
        <dbReference type="ARBA" id="ARBA00022475"/>
    </source>
</evidence>
<name>A0A1Y5S9K9_9RHOB</name>
<comment type="subcellular location">
    <subcellularLocation>
        <location evidence="1">Endomembrane system</location>
    </subcellularLocation>
</comment>
<dbReference type="OrthoDB" id="570524at2"/>
<dbReference type="PANTHER" id="PTHR30024">
    <property type="entry name" value="ALIPHATIC SULFONATES-BINDING PROTEIN-RELATED"/>
    <property type="match status" value="1"/>
</dbReference>
<reference evidence="6 7" key="1">
    <citation type="submission" date="2017-03" db="EMBL/GenBank/DDBJ databases">
        <authorList>
            <person name="Afonso C.L."/>
            <person name="Miller P.J."/>
            <person name="Scott M.A."/>
            <person name="Spackman E."/>
            <person name="Goraichik I."/>
            <person name="Dimitrov K.M."/>
            <person name="Suarez D.L."/>
            <person name="Swayne D.E."/>
        </authorList>
    </citation>
    <scope>NUCLEOTIDE SEQUENCE [LARGE SCALE GENOMIC DNA]</scope>
    <source>
        <strain evidence="6 7">CECT 7971</strain>
    </source>
</reference>
<evidence type="ECO:0000256" key="1">
    <source>
        <dbReference type="ARBA" id="ARBA00004308"/>
    </source>
</evidence>
<evidence type="ECO:0000256" key="5">
    <source>
        <dbReference type="ARBA" id="ARBA00023136"/>
    </source>
</evidence>
<evidence type="ECO:0000313" key="7">
    <source>
        <dbReference type="Proteomes" id="UP000193307"/>
    </source>
</evidence>
<dbReference type="Gene3D" id="3.40.190.10">
    <property type="entry name" value="Periplasmic binding protein-like II"/>
    <property type="match status" value="2"/>
</dbReference>
<accession>A0A1Y5S9K9</accession>
<dbReference type="Proteomes" id="UP000193307">
    <property type="component" value="Unassembled WGS sequence"/>
</dbReference>
<proteinExistence type="predicted"/>
<evidence type="ECO:0000256" key="2">
    <source>
        <dbReference type="ARBA" id="ARBA00022448"/>
    </source>
</evidence>
<sequence>MKGTVLSVGFIPLVDAAPLIIAQEMGFAAEEGLVLDLRRAPSWSSLRDMLSFGQVQAAHMLSPVPVATALGLGGAGAKLSAVSVLSINGTVIGVSNALAQRMRDAGHNFDFNDAYAAGKALIAASGVRLRIGVPFPFSMHAELLYYWLSALGLPAPQGVDIKTVPPSLMADAIKAGEIDAFCVGEPWGSIAVENGVGELLIPGAAIWAFAPEKVLAVRSDWAEQESALMGRLIRSVWRAGRWLADPSSRILRSELLARPAYLNMSAEILDRAFEGRLVISKSGLERSVPQFMEFSNGAAGFPWRSQAEWIGGQFAARLGLDRPAALAAAGSVFRSDLYRAALARTSADLPIATAKLEGVRATPSGVESESGQIVLERDTFFDGRVFEPTEI</sequence>
<keyword evidence="4" id="KW-0997">Cell inner membrane</keyword>
<dbReference type="STRING" id="658057.SAMN04488032_10673"/>
<keyword evidence="3" id="KW-1003">Cell membrane</keyword>
<gene>
    <name evidence="6" type="primary">nrtA</name>
    <name evidence="6" type="ORF">PAM7971_01481</name>
</gene>
<keyword evidence="7" id="KW-1185">Reference proteome</keyword>
<organism evidence="6 7">
    <name type="scientific">Pacificibacter marinus</name>
    <dbReference type="NCBI Taxonomy" id="658057"/>
    <lineage>
        <taxon>Bacteria</taxon>
        <taxon>Pseudomonadati</taxon>
        <taxon>Pseudomonadota</taxon>
        <taxon>Alphaproteobacteria</taxon>
        <taxon>Rhodobacterales</taxon>
        <taxon>Roseobacteraceae</taxon>
        <taxon>Pacificibacter</taxon>
    </lineage>
</organism>
<dbReference type="EMBL" id="FWFW01000003">
    <property type="protein sequence ID" value="SLN34458.1"/>
    <property type="molecule type" value="Genomic_DNA"/>
</dbReference>
<dbReference type="RefSeq" id="WP_085848350.1">
    <property type="nucleotide sequence ID" value="NZ_FNZV01000006.1"/>
</dbReference>
<keyword evidence="2" id="KW-0813">Transport</keyword>
<dbReference type="PANTHER" id="PTHR30024:SF43">
    <property type="entry name" value="BLL4572 PROTEIN"/>
    <property type="match status" value="1"/>
</dbReference>
<dbReference type="SUPFAM" id="SSF53850">
    <property type="entry name" value="Periplasmic binding protein-like II"/>
    <property type="match status" value="1"/>
</dbReference>
<dbReference type="GO" id="GO:0012505">
    <property type="term" value="C:endomembrane system"/>
    <property type="evidence" value="ECO:0007669"/>
    <property type="project" value="UniProtKB-SubCell"/>
</dbReference>
<dbReference type="AlphaFoldDB" id="A0A1Y5S9K9"/>
<protein>
    <submittedName>
        <fullName evidence="6">Nitrate transport protein NrtA</fullName>
    </submittedName>
</protein>